<dbReference type="AlphaFoldDB" id="A0A5C6SL30"/>
<gene>
    <name evidence="2" type="ORF">FocTR4_00013490</name>
</gene>
<keyword evidence="1" id="KW-0812">Transmembrane</keyword>
<reference evidence="2 3" key="1">
    <citation type="submission" date="2019-07" db="EMBL/GenBank/DDBJ databases">
        <title>The First High-Quality Draft Genome Sequence of the Causal Agent of the Current Panama Disease Epidemic.</title>
        <authorList>
            <person name="Warmington R.J."/>
            <person name="Kay W."/>
            <person name="Jeffries A."/>
            <person name="Bebber D."/>
            <person name="Moore K."/>
            <person name="Studholme D.J."/>
        </authorList>
    </citation>
    <scope>NUCLEOTIDE SEQUENCE [LARGE SCALE GENOMIC DNA]</scope>
    <source>
        <strain evidence="2 3">TR4</strain>
    </source>
</reference>
<comment type="caution">
    <text evidence="2">The sequence shown here is derived from an EMBL/GenBank/DDBJ whole genome shotgun (WGS) entry which is preliminary data.</text>
</comment>
<organism evidence="2 3">
    <name type="scientific">Fusarium oxysporum f. sp. cubense</name>
    <dbReference type="NCBI Taxonomy" id="61366"/>
    <lineage>
        <taxon>Eukaryota</taxon>
        <taxon>Fungi</taxon>
        <taxon>Dikarya</taxon>
        <taxon>Ascomycota</taxon>
        <taxon>Pezizomycotina</taxon>
        <taxon>Sordariomycetes</taxon>
        <taxon>Hypocreomycetidae</taxon>
        <taxon>Hypocreales</taxon>
        <taxon>Nectriaceae</taxon>
        <taxon>Fusarium</taxon>
        <taxon>Fusarium oxysporum species complex</taxon>
    </lineage>
</organism>
<proteinExistence type="predicted"/>
<dbReference type="EMBL" id="VMNF01000012">
    <property type="protein sequence ID" value="TXB99216.1"/>
    <property type="molecule type" value="Genomic_DNA"/>
</dbReference>
<feature type="transmembrane region" description="Helical" evidence="1">
    <location>
        <begin position="60"/>
        <end position="79"/>
    </location>
</feature>
<name>A0A5C6SL30_FUSOC</name>
<keyword evidence="1" id="KW-1133">Transmembrane helix</keyword>
<keyword evidence="1" id="KW-0472">Membrane</keyword>
<evidence type="ECO:0000256" key="1">
    <source>
        <dbReference type="SAM" id="Phobius"/>
    </source>
</evidence>
<feature type="transmembrane region" description="Helical" evidence="1">
    <location>
        <begin position="131"/>
        <end position="153"/>
    </location>
</feature>
<accession>A0A5C6SL30</accession>
<feature type="transmembrane region" description="Helical" evidence="1">
    <location>
        <begin position="21"/>
        <end position="40"/>
    </location>
</feature>
<evidence type="ECO:0000313" key="3">
    <source>
        <dbReference type="Proteomes" id="UP000321331"/>
    </source>
</evidence>
<evidence type="ECO:0000313" key="2">
    <source>
        <dbReference type="EMBL" id="TXB99216.1"/>
    </source>
</evidence>
<protein>
    <submittedName>
        <fullName evidence="2">Uncharacterized protein</fullName>
    </submittedName>
</protein>
<dbReference type="Proteomes" id="UP000321331">
    <property type="component" value="Unassembled WGS sequence"/>
</dbReference>
<sequence>MTALSKWCYTHSRMINTIINFLLLLFMLLSYILIIVLYASPGSYHIRSLLDPSASGIKPATAVTLVTAVLAASTSSLATRCVEQSLWLKLAPRFVKKPLTIAESRRLAQWSVSPFAHLTYLFDGDSWRLKFGGILLIALAIVGPVLLSGISLVESFNTTETFKNRESDPWTGWINAASQAYNGGNFQDIQGTTAALATLSNLSAPASPACSNSRCQVDTVVASIQATCESSYGEYANPPLDYDRFSVCSDLNADICTVIGGSSPYTYANFSSGFPADCDETCPAGDFAVIFGTFTNGTDTLKGPWYFNVVDCSLSYGTVRVQQIGKGSPVLHRSEFEKSDSVLDSSAVPLRRIYTDSHERSPYTFGASSGTGDGADSLYNSAVATLLLREKAHSSAEQVARRIEDIFDMATLLAFSRAPNASDLSITRREPFTRYVYDERVLAILLVPFLATILGTWGRWKVEGTEQVLGYDPVAIAERGPIQGLPEDVSRSREDIDEKTVVGYQETTTTSTGTRVNVTRFAIGSRAT</sequence>